<dbReference type="PRINTS" id="PR00332">
    <property type="entry name" value="HISTRIAD"/>
</dbReference>
<dbReference type="InterPro" id="IPR039384">
    <property type="entry name" value="HINT"/>
</dbReference>
<name>M1WMD3_PSEP2</name>
<dbReference type="OrthoDB" id="9784774at2"/>
<dbReference type="Pfam" id="PF01230">
    <property type="entry name" value="HIT"/>
    <property type="match status" value="1"/>
</dbReference>
<dbReference type="KEGG" id="dpi:BN4_12170"/>
<protein>
    <submittedName>
        <fullName evidence="5">Protein hit</fullName>
    </submittedName>
</protein>
<feature type="short sequence motif" description="Histidine triad motif" evidence="2 3">
    <location>
        <begin position="101"/>
        <end position="105"/>
    </location>
</feature>
<feature type="domain" description="HIT" evidence="4">
    <location>
        <begin position="9"/>
        <end position="116"/>
    </location>
</feature>
<dbReference type="EMBL" id="FO203427">
    <property type="protein sequence ID" value="CCH49405.1"/>
    <property type="molecule type" value="Genomic_DNA"/>
</dbReference>
<dbReference type="InterPro" id="IPR019808">
    <property type="entry name" value="Histidine_triad_CS"/>
</dbReference>
<dbReference type="PANTHER" id="PTHR46648">
    <property type="entry name" value="HIT FAMILY PROTEIN 1"/>
    <property type="match status" value="1"/>
</dbReference>
<dbReference type="InterPro" id="IPR036265">
    <property type="entry name" value="HIT-like_sf"/>
</dbReference>
<dbReference type="InterPro" id="IPR001310">
    <property type="entry name" value="Histidine_triad_HIT"/>
</dbReference>
<reference evidence="6" key="2">
    <citation type="journal article" date="2013" name="Stand. Genomic Sci.">
        <title>Complete genome sequence of Desulfocapsa sulfexigens, a marine deltaproteobacterium specialized in disproportionating inorganic sulfur compounds.</title>
        <authorList>
            <person name="Finster K.W."/>
            <person name="Kjeldsen K.U."/>
            <person name="Kube M."/>
            <person name="Reinhardt R."/>
            <person name="Mussmann M."/>
            <person name="Amann R."/>
            <person name="Schreiber L."/>
        </authorList>
    </citation>
    <scope>NUCLEOTIDE SEQUENCE [LARGE SCALE GENOMIC DNA]</scope>
    <source>
        <strain evidence="6">DSM 10523 / SB164P1</strain>
    </source>
</reference>
<dbReference type="SUPFAM" id="SSF54197">
    <property type="entry name" value="HIT-like"/>
    <property type="match status" value="1"/>
</dbReference>
<evidence type="ECO:0000259" key="4">
    <source>
        <dbReference type="PROSITE" id="PS51084"/>
    </source>
</evidence>
<dbReference type="CDD" id="cd01277">
    <property type="entry name" value="HINT_subgroup"/>
    <property type="match status" value="1"/>
</dbReference>
<dbReference type="PANTHER" id="PTHR46648:SF1">
    <property type="entry name" value="ADENOSINE 5'-MONOPHOSPHORAMIDASE HNT1"/>
    <property type="match status" value="1"/>
</dbReference>
<evidence type="ECO:0000313" key="6">
    <source>
        <dbReference type="Proteomes" id="UP000011724"/>
    </source>
</evidence>
<reference evidence="5 6" key="1">
    <citation type="journal article" date="2013" name="PLoS ONE">
        <title>The first genomic and proteomic characterization of a deep-sea sulfate reducer: insights into the piezophilic lifestyle of Desulfovibrio piezophilus.</title>
        <authorList>
            <person name="Pradel N."/>
            <person name="Ji B."/>
            <person name="Gimenez G."/>
            <person name="Talla E."/>
            <person name="Lenoble P."/>
            <person name="Garel M."/>
            <person name="Tamburini C."/>
            <person name="Fourquet P."/>
            <person name="Lebrun R."/>
            <person name="Bertin P."/>
            <person name="Denis Y."/>
            <person name="Pophillat M."/>
            <person name="Barbe V."/>
            <person name="Ollivier B."/>
            <person name="Dolla A."/>
        </authorList>
    </citation>
    <scope>NUCLEOTIDE SEQUENCE [LARGE SCALE GENOMIC DNA]</scope>
    <source>
        <strain evidence="6">DSM 10523 / SB164P1</strain>
    </source>
</reference>
<accession>M1WMD3</accession>
<dbReference type="PATRIC" id="fig|879567.3.peg.2316"/>
<evidence type="ECO:0000313" key="5">
    <source>
        <dbReference type="EMBL" id="CCH49405.1"/>
    </source>
</evidence>
<dbReference type="eggNOG" id="COG0537">
    <property type="taxonomic scope" value="Bacteria"/>
</dbReference>
<dbReference type="STRING" id="1322246.BN4_12170"/>
<dbReference type="PROSITE" id="PS51084">
    <property type="entry name" value="HIT_2"/>
    <property type="match status" value="1"/>
</dbReference>
<dbReference type="Gene3D" id="3.30.428.10">
    <property type="entry name" value="HIT-like"/>
    <property type="match status" value="1"/>
</dbReference>
<organism evidence="5 6">
    <name type="scientific">Pseudodesulfovibrio piezophilus (strain DSM 21447 / JCM 15486 / C1TLV30)</name>
    <name type="common">Desulfovibrio piezophilus</name>
    <dbReference type="NCBI Taxonomy" id="1322246"/>
    <lineage>
        <taxon>Bacteria</taxon>
        <taxon>Pseudomonadati</taxon>
        <taxon>Thermodesulfobacteriota</taxon>
        <taxon>Desulfovibrionia</taxon>
        <taxon>Desulfovibrionales</taxon>
        <taxon>Desulfovibrionaceae</taxon>
    </lineage>
</organism>
<dbReference type="GO" id="GO:0009117">
    <property type="term" value="P:nucleotide metabolic process"/>
    <property type="evidence" value="ECO:0007669"/>
    <property type="project" value="TreeGrafter"/>
</dbReference>
<gene>
    <name evidence="5" type="primary">hit</name>
    <name evidence="5" type="ordered locus">BN4_12170</name>
</gene>
<evidence type="ECO:0000256" key="3">
    <source>
        <dbReference type="PROSITE-ProRule" id="PRU00464"/>
    </source>
</evidence>
<dbReference type="PROSITE" id="PS00892">
    <property type="entry name" value="HIT_1"/>
    <property type="match status" value="1"/>
</dbReference>
<dbReference type="HOGENOM" id="CLU_056776_3_2_7"/>
<evidence type="ECO:0000256" key="2">
    <source>
        <dbReference type="PIRSR" id="PIRSR601310-3"/>
    </source>
</evidence>
<evidence type="ECO:0000256" key="1">
    <source>
        <dbReference type="PIRSR" id="PIRSR601310-1"/>
    </source>
</evidence>
<feature type="active site" description="Tele-AMP-histidine intermediate" evidence="1">
    <location>
        <position position="103"/>
    </location>
</feature>
<sequence>MIPKDPDCIFCKIISGDIPSAKVYETETCLAFLDIAPVNEGHALVVVKGHYPTLMDLPADLGNDLTQALSKVGKAVMEATGADGLNLMQNNHEAAGQLVHHVHFHLIPRHKEDGLKLWPQSGYESPDEMSRLAETIAGLLK</sequence>
<dbReference type="InterPro" id="IPR011146">
    <property type="entry name" value="HIT-like"/>
</dbReference>
<dbReference type="AlphaFoldDB" id="M1WMD3"/>
<proteinExistence type="predicted"/>
<dbReference type="RefSeq" id="WP_015415449.1">
    <property type="nucleotide sequence ID" value="NC_020409.1"/>
</dbReference>
<keyword evidence="6" id="KW-1185">Reference proteome</keyword>
<dbReference type="Proteomes" id="UP000011724">
    <property type="component" value="Chromosome"/>
</dbReference>
<dbReference type="GO" id="GO:0003824">
    <property type="term" value="F:catalytic activity"/>
    <property type="evidence" value="ECO:0007669"/>
    <property type="project" value="InterPro"/>
</dbReference>
<dbReference type="BioCyc" id="DPIE1322246:BN4_RS10910-MONOMER"/>